<reference evidence="4" key="1">
    <citation type="journal article" date="2023" name="Mol. Phylogenet. Evol.">
        <title>Genome-scale phylogeny and comparative genomics of the fungal order Sordariales.</title>
        <authorList>
            <person name="Hensen N."/>
            <person name="Bonometti L."/>
            <person name="Westerberg I."/>
            <person name="Brannstrom I.O."/>
            <person name="Guillou S."/>
            <person name="Cros-Aarteil S."/>
            <person name="Calhoun S."/>
            <person name="Haridas S."/>
            <person name="Kuo A."/>
            <person name="Mondo S."/>
            <person name="Pangilinan J."/>
            <person name="Riley R."/>
            <person name="LaButti K."/>
            <person name="Andreopoulos B."/>
            <person name="Lipzen A."/>
            <person name="Chen C."/>
            <person name="Yan M."/>
            <person name="Daum C."/>
            <person name="Ng V."/>
            <person name="Clum A."/>
            <person name="Steindorff A."/>
            <person name="Ohm R.A."/>
            <person name="Martin F."/>
            <person name="Silar P."/>
            <person name="Natvig D.O."/>
            <person name="Lalanne C."/>
            <person name="Gautier V."/>
            <person name="Ament-Velasquez S.L."/>
            <person name="Kruys A."/>
            <person name="Hutchinson M.I."/>
            <person name="Powell A.J."/>
            <person name="Barry K."/>
            <person name="Miller A.N."/>
            <person name="Grigoriev I.V."/>
            <person name="Debuchy R."/>
            <person name="Gladieux P."/>
            <person name="Hiltunen Thoren M."/>
            <person name="Johannesson H."/>
        </authorList>
    </citation>
    <scope>NUCLEOTIDE SEQUENCE</scope>
    <source>
        <strain evidence="4">CBS 232.78</strain>
    </source>
</reference>
<dbReference type="EMBL" id="JAULSW010000001">
    <property type="protein sequence ID" value="KAK3393261.1"/>
    <property type="molecule type" value="Genomic_DNA"/>
</dbReference>
<dbReference type="Gene3D" id="3.40.50.1820">
    <property type="entry name" value="alpha/beta hydrolase"/>
    <property type="match status" value="1"/>
</dbReference>
<evidence type="ECO:0000256" key="2">
    <source>
        <dbReference type="SAM" id="Phobius"/>
    </source>
</evidence>
<feature type="domain" description="Nephrocystin 3-like N-terminal" evidence="3">
    <location>
        <begin position="360"/>
        <end position="554"/>
    </location>
</feature>
<comment type="caution">
    <text evidence="4">The sequence shown here is derived from an EMBL/GenBank/DDBJ whole genome shotgun (WGS) entry which is preliminary data.</text>
</comment>
<keyword evidence="2" id="KW-0472">Membrane</keyword>
<name>A0AAE0U6Z7_9PEZI</name>
<gene>
    <name evidence="4" type="ORF">B0H63DRAFT_14817</name>
</gene>
<evidence type="ECO:0000313" key="4">
    <source>
        <dbReference type="EMBL" id="KAK3393261.1"/>
    </source>
</evidence>
<dbReference type="SUPFAM" id="SSF52540">
    <property type="entry name" value="P-loop containing nucleoside triphosphate hydrolases"/>
    <property type="match status" value="1"/>
</dbReference>
<dbReference type="InterPro" id="IPR029058">
    <property type="entry name" value="AB_hydrolase_fold"/>
</dbReference>
<feature type="transmembrane region" description="Helical" evidence="2">
    <location>
        <begin position="1235"/>
        <end position="1255"/>
    </location>
</feature>
<accession>A0AAE0U6Z7</accession>
<evidence type="ECO:0000259" key="3">
    <source>
        <dbReference type="Pfam" id="PF24883"/>
    </source>
</evidence>
<dbReference type="PANTHER" id="PTHR10039:SF17">
    <property type="entry name" value="FUNGAL STAND N-TERMINAL GOODBYE DOMAIN-CONTAINING PROTEIN-RELATED"/>
    <property type="match status" value="1"/>
</dbReference>
<feature type="transmembrane region" description="Helical" evidence="2">
    <location>
        <begin position="1379"/>
        <end position="1404"/>
    </location>
</feature>
<reference evidence="4" key="2">
    <citation type="submission" date="2023-06" db="EMBL/GenBank/DDBJ databases">
        <authorList>
            <consortium name="Lawrence Berkeley National Laboratory"/>
            <person name="Haridas S."/>
            <person name="Hensen N."/>
            <person name="Bonometti L."/>
            <person name="Westerberg I."/>
            <person name="Brannstrom I.O."/>
            <person name="Guillou S."/>
            <person name="Cros-Aarteil S."/>
            <person name="Calhoun S."/>
            <person name="Kuo A."/>
            <person name="Mondo S."/>
            <person name="Pangilinan J."/>
            <person name="Riley R."/>
            <person name="LaButti K."/>
            <person name="Andreopoulos B."/>
            <person name="Lipzen A."/>
            <person name="Chen C."/>
            <person name="Yanf M."/>
            <person name="Daum C."/>
            <person name="Ng V."/>
            <person name="Clum A."/>
            <person name="Steindorff A."/>
            <person name="Ohm R."/>
            <person name="Martin F."/>
            <person name="Silar P."/>
            <person name="Natvig D."/>
            <person name="Lalanne C."/>
            <person name="Gautier V."/>
            <person name="Ament-velasquez S.L."/>
            <person name="Kruys A."/>
            <person name="Hutchinson M.I."/>
            <person name="Powell A.J."/>
            <person name="Barry K."/>
            <person name="Miller A.N."/>
            <person name="Grigoriev I.V."/>
            <person name="Debuchy R."/>
            <person name="Gladieux P."/>
            <person name="Thoren M.H."/>
            <person name="Johannesson H."/>
        </authorList>
    </citation>
    <scope>NUCLEOTIDE SEQUENCE</scope>
    <source>
        <strain evidence="4">CBS 232.78</strain>
    </source>
</reference>
<keyword evidence="1" id="KW-0677">Repeat</keyword>
<dbReference type="Pfam" id="PF24883">
    <property type="entry name" value="NPHP3_N"/>
    <property type="match status" value="1"/>
</dbReference>
<organism evidence="4 5">
    <name type="scientific">Podospora didyma</name>
    <dbReference type="NCBI Taxonomy" id="330526"/>
    <lineage>
        <taxon>Eukaryota</taxon>
        <taxon>Fungi</taxon>
        <taxon>Dikarya</taxon>
        <taxon>Ascomycota</taxon>
        <taxon>Pezizomycotina</taxon>
        <taxon>Sordariomycetes</taxon>
        <taxon>Sordariomycetidae</taxon>
        <taxon>Sordariales</taxon>
        <taxon>Podosporaceae</taxon>
        <taxon>Podospora</taxon>
    </lineage>
</organism>
<dbReference type="Gene3D" id="3.40.50.300">
    <property type="entry name" value="P-loop containing nucleotide triphosphate hydrolases"/>
    <property type="match status" value="1"/>
</dbReference>
<dbReference type="SUPFAM" id="SSF53474">
    <property type="entry name" value="alpha/beta-Hydrolases"/>
    <property type="match status" value="1"/>
</dbReference>
<keyword evidence="5" id="KW-1185">Reference proteome</keyword>
<dbReference type="InterPro" id="IPR027417">
    <property type="entry name" value="P-loop_NTPase"/>
</dbReference>
<dbReference type="PANTHER" id="PTHR10039">
    <property type="entry name" value="AMELOGENIN"/>
    <property type="match status" value="1"/>
</dbReference>
<dbReference type="InterPro" id="IPR056884">
    <property type="entry name" value="NPHP3-like_N"/>
</dbReference>
<proteinExistence type="predicted"/>
<protein>
    <recommendedName>
        <fullName evidence="3">Nephrocystin 3-like N-terminal domain-containing protein</fullName>
    </recommendedName>
</protein>
<feature type="transmembrane region" description="Helical" evidence="2">
    <location>
        <begin position="1509"/>
        <end position="1528"/>
    </location>
</feature>
<sequence length="1587" mass="178539">MPKALKEEHVPESWKRWRERGQSQQVLDVTTADINVPVDIIAVQGLGSTYEWTWNKELSDGSSVMWLRELLPKDLPDARIMTFEYDSRWLRDSALVTLEDCGNRLLESVIWDRTHRDSELMCPIMARRPVILLGHSFGGLVIKQALVTAATAEKEDPKYADYQSFITAVAGVMFLGTPHKGSSFASAGLMQANFSKFLGQTPNLDILKPLVIDSTLEVLPGLEKSFQYLLDYNDRLSKLLTAYFYENKPLRFGPFKTKLVVEKDSACYGSRAPVQQVELDASHMEMNKFGSRDESNYQRLVRRLANFHDQAGQIAEARLGRHQYDTDHPGGDVMEIRHWLSPEIILNCVYERRQADRLDGTCEWADDVDIIRTWLGMDSLPPAPSSRASAEGHTVWVSGKAGSGKSVFAAYIYDRIFEAHRGNNWSATDVARCSGSSETVDCQHYSVISNKAVLYAPISKTSTSASIIRTWIHQLLSFQPTRSRLQRIVIDAKKGLEECTSRQGSKILRNLLKYFPLTHIIVDGLDECEKPRDIVDLFKDISKQPNVRILFLARQDEELEHMALRGIPRLQMVNITDYNSSDILSFIQNAVSELALVNNAVAADAPTVVERISRDARGMFQWAHLVLYELHFAKTRDDVLRTMERFPHGLNEAYAKTFHRLSQAPAFEPDILALVFKLLTASYRPLTWEDLAMAVQLQKELDSRRRLDVQSLQECINDAVEKTRQLPANYFAFLGPLVDIRQSAANNSRAADPGTTASRPTRTVALCHHSLYQWIDGSEKSVDSAAPWWKHMHFTRAQADVTLSGLSLAMISSKLTLSAHLQDFYSTCRSTTPFLNYSGEYWFAHLRAVGASANLPRLTAAAQRDVNVSLIPLSNLVEMVLNNSMDLAAGVCAALASSLGAVSMDKVSSLSKVMALRGLESALLPASQSIASVKKALPQLFEVDQESQFQTTAMTRNQQDSTAHDTSRALGPKLDSEIALHILAMIQRWGTDAKGANSSKQLSRKRHIELLCQAARNIRRLAILVAVDPVRGWIYAQTGDSGISPLAALAHTSEAIDTFLASLLLAPEPLSSYDMADQFNTQVGHPYHGLVSAARYELATRQYDGFNSEFYREHIMEHYRISKWEWSTMRVFLAAMEMSSANSYHMHTVLRGWVAQHRLSHNKDDSSTAVVVVSNLRFQNFSSRAITLKESVGLLMSATAAFLFKYLTYVCPSLENVFLTMRGNFLFITGFLRPTLGYLFANLNDFLVGFCIYLVRCRYAPWVFPSPRTTPWTDLKGVIENPEGYIPDSSSPLGVGWIPYIIYLVQGMLLLLLTMIDTVNYLDSETGDALTKSLHRRTSFRLGFTSDGTPPILRKVERSLETYGFYWFSNFRRIVVIEWIILTLSYWVFDLIRSAAVAVASALWSWKSAITYGFQLVGYSYGRTAGFFEVAKLYARFHFWVYLLARYRDTSLAGYLYRYVLLPASTFLWDLLRWPMQAVAARRDDFLALLGFLEGLMVHAIKQVDTRTLIFSTAFGIPCFGLLFWYVLSDPLGLDSAARSCAKAGRVSRELTGIEDPAGFLEWKGASHADPNAIIAFTGTLEDLEEI</sequence>
<keyword evidence="2" id="KW-1133">Transmembrane helix</keyword>
<dbReference type="Proteomes" id="UP001285441">
    <property type="component" value="Unassembled WGS sequence"/>
</dbReference>
<evidence type="ECO:0000256" key="1">
    <source>
        <dbReference type="ARBA" id="ARBA00022737"/>
    </source>
</evidence>
<keyword evidence="2" id="KW-0812">Transmembrane</keyword>
<evidence type="ECO:0000313" key="5">
    <source>
        <dbReference type="Proteomes" id="UP001285441"/>
    </source>
</evidence>
<feature type="transmembrane region" description="Helical" evidence="2">
    <location>
        <begin position="1297"/>
        <end position="1316"/>
    </location>
</feature>